<proteinExistence type="predicted"/>
<reference evidence="3 4" key="1">
    <citation type="journal article" date="2020" name="Carbohydr. Polym.">
        <title>Characterization and optimization of production of bacterial cellulose from strain CGMCC 17276 based on whole-genome analysis.</title>
        <authorList>
            <person name="Lu T."/>
            <person name="Gao H."/>
            <person name="Liao B."/>
            <person name="Wu J."/>
            <person name="Zhang W."/>
            <person name="Huang J."/>
            <person name="Liu M."/>
            <person name="Huang J."/>
            <person name="Chang Z."/>
            <person name="Jin M."/>
            <person name="Yi Z."/>
            <person name="Jiang D."/>
        </authorList>
    </citation>
    <scope>NUCLEOTIDE SEQUENCE [LARGE SCALE GENOMIC DNA]</scope>
    <source>
        <strain evidence="3 4">CGMCC 17276</strain>
        <plasmid evidence="4">pa</plasmid>
    </source>
</reference>
<dbReference type="AlphaFoldDB" id="A0A857FVH4"/>
<dbReference type="InterPro" id="IPR048020">
    <property type="entry name" value="Transpos_IS3"/>
</dbReference>
<dbReference type="InterPro" id="IPR050900">
    <property type="entry name" value="Transposase_IS3/IS150/IS904"/>
</dbReference>
<name>A0A857FVH4_KOMXY</name>
<dbReference type="InterPro" id="IPR036397">
    <property type="entry name" value="RNaseH_sf"/>
</dbReference>
<gene>
    <name evidence="3" type="ORF">FMA36_17885</name>
</gene>
<organism evidence="3 4">
    <name type="scientific">Komagataeibacter xylinus</name>
    <name type="common">Gluconacetobacter xylinus</name>
    <dbReference type="NCBI Taxonomy" id="28448"/>
    <lineage>
        <taxon>Bacteria</taxon>
        <taxon>Pseudomonadati</taxon>
        <taxon>Pseudomonadota</taxon>
        <taxon>Alphaproteobacteria</taxon>
        <taxon>Acetobacterales</taxon>
        <taxon>Acetobacteraceae</taxon>
        <taxon>Komagataeibacter</taxon>
    </lineage>
</organism>
<dbReference type="InterPro" id="IPR012337">
    <property type="entry name" value="RNaseH-like_sf"/>
</dbReference>
<dbReference type="GO" id="GO:0006313">
    <property type="term" value="P:DNA transposition"/>
    <property type="evidence" value="ECO:0007669"/>
    <property type="project" value="InterPro"/>
</dbReference>
<dbReference type="InterPro" id="IPR002514">
    <property type="entry name" value="Transposase_8"/>
</dbReference>
<sequence length="379" mass="43852">MALKQTEEFRREAVRIALSSGLPRTQAAADLGIGKSTLSHWISQYRSSDLTATAAEAQTDLVRENERLRLENRVLREEREIFKKSHAVLREPKDVRFAFIGTHRDRWPIVRLCRVLQVSTRGYRAWVSRPMCERQRTDLKVLAHIREHFALSNRTYGRPRMTMELKEAGLAVGEHRVGRLMNANDLRPVRTRRHEATTDSHHTLGFADNILGRNFMTDAANRKWPGDISYIWTSEGWLYLAVVIDLFSRRVIGWAASDRIKKDLAIRALDMAVRLRNPPPGCIFHSDRGSQYCSHDFQKKLTEYRMTPSMSGKGNCYDNAVIETFFKSLKAEMLWRQSWPTWRQAIAAIFQYINGFYNPRRRHSYLGSISPLAFEAKAA</sequence>
<dbReference type="InterPro" id="IPR009057">
    <property type="entry name" value="Homeodomain-like_sf"/>
</dbReference>
<dbReference type="EMBL" id="CP041349">
    <property type="protein sequence ID" value="QHC37437.1"/>
    <property type="molecule type" value="Genomic_DNA"/>
</dbReference>
<dbReference type="Pfam" id="PF13276">
    <property type="entry name" value="HTH_21"/>
    <property type="match status" value="1"/>
</dbReference>
<dbReference type="GO" id="GO:0015074">
    <property type="term" value="P:DNA integration"/>
    <property type="evidence" value="ECO:0007669"/>
    <property type="project" value="InterPro"/>
</dbReference>
<keyword evidence="1" id="KW-0175">Coiled coil</keyword>
<evidence type="ECO:0000256" key="1">
    <source>
        <dbReference type="SAM" id="Coils"/>
    </source>
</evidence>
<dbReference type="GO" id="GO:0003677">
    <property type="term" value="F:DNA binding"/>
    <property type="evidence" value="ECO:0007669"/>
    <property type="project" value="InterPro"/>
</dbReference>
<dbReference type="Pfam" id="PF13333">
    <property type="entry name" value="rve_2"/>
    <property type="match status" value="1"/>
</dbReference>
<dbReference type="PANTHER" id="PTHR46889:SF4">
    <property type="entry name" value="TRANSPOSASE INSO FOR INSERTION SEQUENCE ELEMENT IS911B-RELATED"/>
    <property type="match status" value="1"/>
</dbReference>
<dbReference type="RefSeq" id="WP_159264299.1">
    <property type="nucleotide sequence ID" value="NZ_CP041349.1"/>
</dbReference>
<dbReference type="OrthoDB" id="9803878at2"/>
<feature type="coiled-coil region" evidence="1">
    <location>
        <begin position="58"/>
        <end position="85"/>
    </location>
</feature>
<evidence type="ECO:0000313" key="4">
    <source>
        <dbReference type="Proteomes" id="UP000464674"/>
    </source>
</evidence>
<dbReference type="InterPro" id="IPR025948">
    <property type="entry name" value="HTH-like_dom"/>
</dbReference>
<feature type="domain" description="Integrase catalytic" evidence="2">
    <location>
        <begin position="216"/>
        <end position="379"/>
    </location>
</feature>
<dbReference type="PROSITE" id="PS50994">
    <property type="entry name" value="INTEGRASE"/>
    <property type="match status" value="1"/>
</dbReference>
<geneLocation type="plasmid" evidence="4">
    <name>pa</name>
</geneLocation>
<protein>
    <submittedName>
        <fullName evidence="3">IS3 family transposase</fullName>
    </submittedName>
</protein>
<accession>A0A857FVH4</accession>
<dbReference type="Pfam" id="PF01527">
    <property type="entry name" value="HTH_Tnp_1"/>
    <property type="match status" value="1"/>
</dbReference>
<dbReference type="Pfam" id="PF00665">
    <property type="entry name" value="rve"/>
    <property type="match status" value="1"/>
</dbReference>
<dbReference type="SUPFAM" id="SSF46689">
    <property type="entry name" value="Homeodomain-like"/>
    <property type="match status" value="1"/>
</dbReference>
<dbReference type="SUPFAM" id="SSF53098">
    <property type="entry name" value="Ribonuclease H-like"/>
    <property type="match status" value="1"/>
</dbReference>
<dbReference type="GO" id="GO:0004803">
    <property type="term" value="F:transposase activity"/>
    <property type="evidence" value="ECO:0007669"/>
    <property type="project" value="InterPro"/>
</dbReference>
<evidence type="ECO:0000259" key="2">
    <source>
        <dbReference type="PROSITE" id="PS50994"/>
    </source>
</evidence>
<dbReference type="PANTHER" id="PTHR46889">
    <property type="entry name" value="TRANSPOSASE INSF FOR INSERTION SEQUENCE IS3B-RELATED"/>
    <property type="match status" value="1"/>
</dbReference>
<dbReference type="NCBIfam" id="NF033516">
    <property type="entry name" value="transpos_IS3"/>
    <property type="match status" value="1"/>
</dbReference>
<dbReference type="Gene3D" id="1.10.10.60">
    <property type="entry name" value="Homeodomain-like"/>
    <property type="match status" value="1"/>
</dbReference>
<keyword evidence="3" id="KW-0614">Plasmid</keyword>
<evidence type="ECO:0000313" key="3">
    <source>
        <dbReference type="EMBL" id="QHC37437.1"/>
    </source>
</evidence>
<dbReference type="InterPro" id="IPR001584">
    <property type="entry name" value="Integrase_cat-core"/>
</dbReference>
<dbReference type="Gene3D" id="3.30.420.10">
    <property type="entry name" value="Ribonuclease H-like superfamily/Ribonuclease H"/>
    <property type="match status" value="1"/>
</dbReference>
<dbReference type="Proteomes" id="UP000464674">
    <property type="component" value="Plasmid pA"/>
</dbReference>